<keyword evidence="5" id="KW-1185">Reference proteome</keyword>
<protein>
    <submittedName>
        <fullName evidence="4">Oxidoreductase</fullName>
    </submittedName>
</protein>
<sequence length="248" mass="25493">MSILKEKVAIVTGASKGIGAGIARRLSADGAKVVVNYASSKADADKVVADIEAAGGKAVAVGADVSSKAEVDALVKAAIDHFGRLDIVVNNSGVYQFASIEETTEALYRRQFDINVLGPLLVSSAAVPHLGQGGSIINISSFVTRVLPAESAIYSGTKGALDAITGVLSRELGPRGIRVNSVNPGLIETEGTHSAGVMGSEFQTWNESQTPLGRIGQVKDIASIVSFLASDDAAWVTGELILGSGGMR</sequence>
<dbReference type="InterPro" id="IPR020904">
    <property type="entry name" value="Sc_DH/Rdtase_CS"/>
</dbReference>
<comment type="similarity">
    <text evidence="1">Belongs to the short-chain dehydrogenases/reductases (SDR) family.</text>
</comment>
<dbReference type="InterPro" id="IPR002347">
    <property type="entry name" value="SDR_fam"/>
</dbReference>
<evidence type="ECO:0000313" key="5">
    <source>
        <dbReference type="Proteomes" id="UP000182987"/>
    </source>
</evidence>
<dbReference type="Pfam" id="PF13561">
    <property type="entry name" value="adh_short_C2"/>
    <property type="match status" value="1"/>
</dbReference>
<evidence type="ECO:0000256" key="1">
    <source>
        <dbReference type="ARBA" id="ARBA00006484"/>
    </source>
</evidence>
<dbReference type="PANTHER" id="PTHR43639">
    <property type="entry name" value="OXIDOREDUCTASE, SHORT-CHAIN DEHYDROGENASE/REDUCTASE FAMILY (AFU_ORTHOLOGUE AFUA_5G02870)"/>
    <property type="match status" value="1"/>
</dbReference>
<dbReference type="PANTHER" id="PTHR43639:SF1">
    <property type="entry name" value="SHORT-CHAIN DEHYDROGENASE_REDUCTASE FAMILY PROTEIN"/>
    <property type="match status" value="1"/>
</dbReference>
<dbReference type="OrthoDB" id="9803333at2"/>
<dbReference type="EMBL" id="CP017480">
    <property type="protein sequence ID" value="APG06615.1"/>
    <property type="molecule type" value="Genomic_DNA"/>
</dbReference>
<name>A0A0G9HCV7_9GAMM</name>
<dbReference type="NCBIfam" id="NF005559">
    <property type="entry name" value="PRK07231.1"/>
    <property type="match status" value="1"/>
</dbReference>
<proteinExistence type="inferred from homology"/>
<evidence type="ECO:0000256" key="2">
    <source>
        <dbReference type="ARBA" id="ARBA00023002"/>
    </source>
</evidence>
<organism evidence="4 5">
    <name type="scientific">Luteibacter rhizovicinus DSM 16549</name>
    <dbReference type="NCBI Taxonomy" id="1440763"/>
    <lineage>
        <taxon>Bacteria</taxon>
        <taxon>Pseudomonadati</taxon>
        <taxon>Pseudomonadota</taxon>
        <taxon>Gammaproteobacteria</taxon>
        <taxon>Lysobacterales</taxon>
        <taxon>Rhodanobacteraceae</taxon>
        <taxon>Luteibacter</taxon>
    </lineage>
</organism>
<evidence type="ECO:0000259" key="3">
    <source>
        <dbReference type="SMART" id="SM00822"/>
    </source>
</evidence>
<gene>
    <name evidence="4" type="ORF">BJI69_17755</name>
</gene>
<dbReference type="SMART" id="SM00822">
    <property type="entry name" value="PKS_KR"/>
    <property type="match status" value="1"/>
</dbReference>
<dbReference type="STRING" id="1440763.BJI69_17755"/>
<dbReference type="GO" id="GO:0016491">
    <property type="term" value="F:oxidoreductase activity"/>
    <property type="evidence" value="ECO:0007669"/>
    <property type="project" value="UniProtKB-KW"/>
</dbReference>
<dbReference type="PROSITE" id="PS00061">
    <property type="entry name" value="ADH_SHORT"/>
    <property type="match status" value="1"/>
</dbReference>
<dbReference type="FunFam" id="3.40.50.720:FF:000084">
    <property type="entry name" value="Short-chain dehydrogenase reductase"/>
    <property type="match status" value="1"/>
</dbReference>
<dbReference type="PRINTS" id="PR00080">
    <property type="entry name" value="SDRFAMILY"/>
</dbReference>
<dbReference type="SUPFAM" id="SSF51735">
    <property type="entry name" value="NAD(P)-binding Rossmann-fold domains"/>
    <property type="match status" value="1"/>
</dbReference>
<dbReference type="InterPro" id="IPR057326">
    <property type="entry name" value="KR_dom"/>
</dbReference>
<dbReference type="Gene3D" id="3.40.50.720">
    <property type="entry name" value="NAD(P)-binding Rossmann-like Domain"/>
    <property type="match status" value="1"/>
</dbReference>
<evidence type="ECO:0000313" key="4">
    <source>
        <dbReference type="EMBL" id="APG06615.1"/>
    </source>
</evidence>
<accession>A0A0G9HCV7</accession>
<dbReference type="InterPro" id="IPR036291">
    <property type="entry name" value="NAD(P)-bd_dom_sf"/>
</dbReference>
<feature type="domain" description="Ketoreductase" evidence="3">
    <location>
        <begin position="7"/>
        <end position="190"/>
    </location>
</feature>
<keyword evidence="2" id="KW-0560">Oxidoreductase</keyword>
<dbReference type="PRINTS" id="PR00081">
    <property type="entry name" value="GDHRDH"/>
</dbReference>
<dbReference type="AlphaFoldDB" id="A0A0G9HCV7"/>
<reference evidence="5" key="1">
    <citation type="submission" date="2016-09" db="EMBL/GenBank/DDBJ databases">
        <authorList>
            <person name="Lysoe E."/>
        </authorList>
    </citation>
    <scope>NUCLEOTIDE SEQUENCE [LARGE SCALE GENOMIC DNA]</scope>
    <source>
        <strain evidence="5">LJ96T</strain>
    </source>
</reference>
<dbReference type="Proteomes" id="UP000182987">
    <property type="component" value="Chromosome"/>
</dbReference>
<dbReference type="KEGG" id="lrz:BJI69_17755"/>
<dbReference type="PATRIC" id="fig|1440763.5.peg.2054"/>
<dbReference type="RefSeq" id="WP_046967824.1">
    <property type="nucleotide sequence ID" value="NZ_CP017480.1"/>
</dbReference>